<reference evidence="3 4" key="1">
    <citation type="submission" date="2017-12" db="EMBL/GenBank/DDBJ databases">
        <title>Genome sequence of the mycotoxigenic crop pathogen Fusarium proliferatum, strain ITEM 2341 from Date Palm.</title>
        <authorList>
            <person name="Almiman B.F."/>
            <person name="Shittu T.A."/>
            <person name="Muthumeenakshi S."/>
            <person name="Baroncelli R."/>
            <person name="Sreenivasaprasada S."/>
        </authorList>
    </citation>
    <scope>NUCLEOTIDE SEQUENCE [LARGE SCALE GENOMIC DNA]</scope>
    <source>
        <strain evidence="3 4">ITEM 2341</strain>
    </source>
</reference>
<comment type="caution">
    <text evidence="3">The sequence shown here is derived from an EMBL/GenBank/DDBJ whole genome shotgun (WGS) entry which is preliminary data.</text>
</comment>
<feature type="transmembrane region" description="Helical" evidence="2">
    <location>
        <begin position="1043"/>
        <end position="1065"/>
    </location>
</feature>
<evidence type="ECO:0000256" key="2">
    <source>
        <dbReference type="SAM" id="Phobius"/>
    </source>
</evidence>
<feature type="transmembrane region" description="Helical" evidence="2">
    <location>
        <begin position="1176"/>
        <end position="1196"/>
    </location>
</feature>
<dbReference type="Proteomes" id="UP000251714">
    <property type="component" value="Unassembled WGS sequence"/>
</dbReference>
<keyword evidence="2" id="KW-0472">Membrane</keyword>
<dbReference type="EMBL" id="PKMI01000072">
    <property type="protein sequence ID" value="RBA09807.1"/>
    <property type="molecule type" value="Genomic_DNA"/>
</dbReference>
<keyword evidence="2" id="KW-0812">Transmembrane</keyword>
<sequence>MSSITHKTMVHLKGIYTRRRGLKDIKAPQGFTARTRVRKPATCDNNKRLIEVIFVHSVVNPTLLPCLDAADKILQGFSFPYRLTEVSFSQKEAYQDGKVPFDEMAARLQYFIESPRPRKSRKTELPYLVILADAPGSDLMKRVFTRPFSRIPTNINLILLFQDSEKSNESHPIDGHIIRQANALIKTNSKLFEDMIRKRINPELNRMVWTTSLQREVIDNETLNNDLLCLLLEPFKTVLSRLYEAMDISFIPQFPHAGFPSSPSYLAQAHRYEDIIEAPMRSGTSVFKPKAEKKAENTSNMPKEISGKTRWEDLRDQAESRLESGDNKHALAMFQECLRMEIPFDTAVWEIKSGLAFARLMLGQYVQAEKDLHQLRDDMSEYDNQFLKPSITNTHGAILLNHALALFRTGNYEEMKYCLNEIVLPNEYMPLSLEQPKEQLKLCKLSASVCRLRALVIAHRGFLHSPRINEELNAADKWCEKLDNLNSETSNEAETAHEWCEKFIYIQSYEGIRISNILNKARIHVLQGCYHQALSVLQPALSDAIVKIGETSLLTIEVALLSSFLQVETGQVHNGRISCERCAEVIEEAFGNEHPLALEAEFILISAAQREGFLTLALDDSASLCRRAESTADLGHGHPSTLKYRSQLGALHIECGNYSTAEAILTEVQENGVRLWGKQHPEVLRVRSQLSLAKYHLGALETAETETFAVLYCQLQKCLRFQRDDLWREDAAYGVRSFLRKSLLKHIGGVFATLGSGVAAHPDILYTLFTCGKILTRQPHSELDLALRVLGLVRDAGKKSLGRFHPLPLMACLSIGEIHSTTAMVKVDDTERLDLYRKAISCFNAVTGDEAPSSGCTNILCEEDADQPDLSVPLDGEHPIILHARQESVLAKLLASEFENDTTQDVDYSGELNVILAAQQSRPGRSHRQTVKTLMSILTLELCLENPSIKTVTGIIFEIMWIIEKTDAERERFLECLLLRESSPHASRQLSNVTNTLRSSTIEMSTSNNLASQWVNPSDVSTILFVLGGDVVQKAYSQATGKIYVPVCFSFGCVAYAFVALVGIIGDGRLLAPPDYPCKVLNLKSGYLRENKNFILGRLLRDLEAIETREANIAAEDQGFDGSSYALKITVFEAMWNKNERTEFSWGWIHIIGIIITLIQLTLAFIPFIINRTWSVLLITVAGTLLVQWTGLLPQWRAEKLPNRQRSDQVYAITSGNGSREVMVVRGFGKCLDLESLAASQSPRNGRPWEKFLWLSRPQEGTDRNLSVIRRNTMLRKAKRSDLWLFRGVPIGFIITQVSCACLSVFWLLLLVNVSARGEFPDSWCLLGVGGLGMFQNAWLAAKELTPESRNIPLKRVDQVTGRKAMDCIMDFHSTYNLGIPLRDEFFPGALRPDEEAWWKGDVEKYNERRVSERSRGEPRPKPRYSGHESFWLGDDNLRTDSTGFPLSASEKRPDPTLAQQHIPYWTTAANDEAGPSTSPRPLPRAPTLEMRADSKVPPVWAA</sequence>
<feature type="compositionally biased region" description="Basic and acidic residues" evidence="1">
    <location>
        <begin position="1409"/>
        <end position="1421"/>
    </location>
</feature>
<evidence type="ECO:0000313" key="4">
    <source>
        <dbReference type="Proteomes" id="UP000251714"/>
    </source>
</evidence>
<feature type="transmembrane region" description="Helical" evidence="2">
    <location>
        <begin position="1148"/>
        <end position="1170"/>
    </location>
</feature>
<dbReference type="InterPro" id="IPR011990">
    <property type="entry name" value="TPR-like_helical_dom_sf"/>
</dbReference>
<dbReference type="Gene3D" id="1.25.40.10">
    <property type="entry name" value="Tetratricopeptide repeat domain"/>
    <property type="match status" value="2"/>
</dbReference>
<evidence type="ECO:0000256" key="1">
    <source>
        <dbReference type="SAM" id="MobiDB-lite"/>
    </source>
</evidence>
<dbReference type="SUPFAM" id="SSF48452">
    <property type="entry name" value="TPR-like"/>
    <property type="match status" value="2"/>
</dbReference>
<evidence type="ECO:0000313" key="3">
    <source>
        <dbReference type="EMBL" id="RBA09807.1"/>
    </source>
</evidence>
<proteinExistence type="predicted"/>
<keyword evidence="2" id="KW-1133">Transmembrane helix</keyword>
<feature type="transmembrane region" description="Helical" evidence="2">
    <location>
        <begin position="1284"/>
        <end position="1312"/>
    </location>
</feature>
<accession>A0A365MMS0</accession>
<protein>
    <submittedName>
        <fullName evidence="3">Uncharacterized protein</fullName>
    </submittedName>
</protein>
<feature type="region of interest" description="Disordered" evidence="1">
    <location>
        <begin position="1409"/>
        <end position="1503"/>
    </location>
</feature>
<organism evidence="3 4">
    <name type="scientific">Gibberella intermedia</name>
    <name type="common">Bulb rot disease fungus</name>
    <name type="synonym">Fusarium proliferatum</name>
    <dbReference type="NCBI Taxonomy" id="948311"/>
    <lineage>
        <taxon>Eukaryota</taxon>
        <taxon>Fungi</taxon>
        <taxon>Dikarya</taxon>
        <taxon>Ascomycota</taxon>
        <taxon>Pezizomycotina</taxon>
        <taxon>Sordariomycetes</taxon>
        <taxon>Hypocreomycetidae</taxon>
        <taxon>Hypocreales</taxon>
        <taxon>Nectriaceae</taxon>
        <taxon>Fusarium</taxon>
        <taxon>Fusarium fujikuroi species complex</taxon>
    </lineage>
</organism>
<gene>
    <name evidence="3" type="ORF">FPRO05_05743</name>
</gene>
<name>A0A365MMS0_GIBIN</name>